<dbReference type="WormBase" id="SRAE_2000136700">
    <property type="protein sequence ID" value="SRP09229"/>
    <property type="gene ID" value="WBGene00261571"/>
</dbReference>
<organism evidence="2">
    <name type="scientific">Strongyloides ratti</name>
    <name type="common">Parasitic roundworm</name>
    <dbReference type="NCBI Taxonomy" id="34506"/>
    <lineage>
        <taxon>Eukaryota</taxon>
        <taxon>Metazoa</taxon>
        <taxon>Ecdysozoa</taxon>
        <taxon>Nematoda</taxon>
        <taxon>Chromadorea</taxon>
        <taxon>Rhabditida</taxon>
        <taxon>Tylenchina</taxon>
        <taxon>Panagrolaimomorpha</taxon>
        <taxon>Strongyloidoidea</taxon>
        <taxon>Strongyloididae</taxon>
        <taxon>Strongyloides</taxon>
    </lineage>
</organism>
<proteinExistence type="predicted"/>
<dbReference type="Proteomes" id="UP000035682">
    <property type="component" value="Unplaced"/>
</dbReference>
<dbReference type="GeneID" id="36379065"/>
<dbReference type="CTD" id="36379065"/>
<dbReference type="OrthoDB" id="2735536at2759"/>
<dbReference type="WBParaSite" id="SRAE_2000136700.1">
    <property type="protein sequence ID" value="SRAE_2000136700.1"/>
    <property type="gene ID" value="WBGene00261571"/>
</dbReference>
<dbReference type="RefSeq" id="XP_024505900.1">
    <property type="nucleotide sequence ID" value="XM_024652311.1"/>
</dbReference>
<evidence type="ECO:0000313" key="3">
    <source>
        <dbReference type="Proteomes" id="UP000035682"/>
    </source>
</evidence>
<protein>
    <submittedName>
        <fullName evidence="2 4">NAD(P)-binding domain-containing protein</fullName>
    </submittedName>
</protein>
<dbReference type="InterPro" id="IPR036291">
    <property type="entry name" value="NAD(P)-bd_dom_sf"/>
</dbReference>
<dbReference type="OMA" id="PFPEYCA"/>
<name>A0A090LGW7_STRRB</name>
<reference evidence="2 3" key="1">
    <citation type="submission" date="2014-09" db="EMBL/GenBank/DDBJ databases">
        <authorList>
            <person name="Martin A.A."/>
        </authorList>
    </citation>
    <scope>NUCLEOTIDE SEQUENCE</scope>
    <source>
        <strain evidence="3">ED321</strain>
        <strain evidence="2">ED321 Heterogonic</strain>
    </source>
</reference>
<keyword evidence="1" id="KW-0812">Transmembrane</keyword>
<dbReference type="SUPFAM" id="SSF51735">
    <property type="entry name" value="NAD(P)-binding Rossmann-fold domains"/>
    <property type="match status" value="1"/>
</dbReference>
<evidence type="ECO:0000313" key="4">
    <source>
        <dbReference type="WBParaSite" id="SRAE_2000136700.1"/>
    </source>
</evidence>
<keyword evidence="1" id="KW-1133">Transmembrane helix</keyword>
<gene>
    <name evidence="2 4 5" type="ORF">SRAE_2000136700</name>
</gene>
<evidence type="ECO:0000313" key="5">
    <source>
        <dbReference type="WormBase" id="SRAE_2000136700"/>
    </source>
</evidence>
<feature type="transmembrane region" description="Helical" evidence="1">
    <location>
        <begin position="257"/>
        <end position="276"/>
    </location>
</feature>
<dbReference type="EMBL" id="LN609529">
    <property type="protein sequence ID" value="CEF66700.1"/>
    <property type="molecule type" value="Genomic_DNA"/>
</dbReference>
<evidence type="ECO:0000313" key="2">
    <source>
        <dbReference type="EMBL" id="CEF66700.1"/>
    </source>
</evidence>
<evidence type="ECO:0000256" key="1">
    <source>
        <dbReference type="SAM" id="Phobius"/>
    </source>
</evidence>
<keyword evidence="3" id="KW-1185">Reference proteome</keyword>
<dbReference type="AlphaFoldDB" id="A0A090LGW7"/>
<accession>A0A090LGW7</accession>
<sequence>MDNVENICIFGYNNFIGQRLELEIKENHPAINIKLWQPNKPSDENSNCKENCQLVYNVVDYKDWSIKPNKKMLEYFNETIPEILANECENVEGISIVHLSSTLSQASSVWPTLMEKEKNIDELKLNNIPFRDYTISKINGEKKILNHSSSIPVLILRSPPCYGEGDTSSVVIDSIKILRKYGCLPKMSKDNGSFEMCYIGNITNAMVTCGEELLNGNIVGEVVILGDDTLTKNIRESVIDKVLEDGNNEIPSSSLPLTGLFFVISYFLLVVFIRLLGLSNFFKMLPDYNYFVLHYRNWVVYDKYKLMYFIGWKPKYSREEAFKRSSIYYKSLFDNENLHFSWIPYKN</sequence>
<keyword evidence="1" id="KW-0472">Membrane</keyword>
<reference evidence="4" key="2">
    <citation type="submission" date="2020-12" db="UniProtKB">
        <authorList>
            <consortium name="WormBaseParasite"/>
        </authorList>
    </citation>
    <scope>IDENTIFICATION</scope>
</reference>
<dbReference type="Gene3D" id="3.40.50.720">
    <property type="entry name" value="NAD(P)-binding Rossmann-like Domain"/>
    <property type="match status" value="1"/>
</dbReference>